<accession>A0A927FJP4</accession>
<evidence type="ECO:0000256" key="5">
    <source>
        <dbReference type="ARBA" id="ARBA00023002"/>
    </source>
</evidence>
<proteinExistence type="inferred from homology"/>
<organism evidence="7 8">
    <name type="scientific">Limnohabitans radicicola</name>
    <dbReference type="NCBI Taxonomy" id="2771427"/>
    <lineage>
        <taxon>Bacteria</taxon>
        <taxon>Pseudomonadati</taxon>
        <taxon>Pseudomonadota</taxon>
        <taxon>Betaproteobacteria</taxon>
        <taxon>Burkholderiales</taxon>
        <taxon>Comamonadaceae</taxon>
        <taxon>Limnohabitans</taxon>
    </lineage>
</organism>
<dbReference type="AlphaFoldDB" id="A0A927FJP4"/>
<keyword evidence="3" id="KW-0479">Metal-binding</keyword>
<dbReference type="Gene3D" id="3.40.830.10">
    <property type="entry name" value="LigB-like"/>
    <property type="match status" value="1"/>
</dbReference>
<dbReference type="SUPFAM" id="SSF53213">
    <property type="entry name" value="LigB-like"/>
    <property type="match status" value="1"/>
</dbReference>
<dbReference type="PIRSF" id="PIRSF006157">
    <property type="entry name" value="Doxgns_DODA"/>
    <property type="match status" value="1"/>
</dbReference>
<protein>
    <submittedName>
        <fullName evidence="7">Dioxygenase</fullName>
    </submittedName>
</protein>
<keyword evidence="5" id="KW-0560">Oxidoreductase</keyword>
<dbReference type="Proteomes" id="UP000647424">
    <property type="component" value="Unassembled WGS sequence"/>
</dbReference>
<keyword evidence="4" id="KW-0862">Zinc</keyword>
<gene>
    <name evidence="7" type="ORF">IC609_09445</name>
</gene>
<name>A0A927FJP4_9BURK</name>
<evidence type="ECO:0000313" key="7">
    <source>
        <dbReference type="EMBL" id="MBD8050770.1"/>
    </source>
</evidence>
<reference evidence="7" key="1">
    <citation type="submission" date="2020-09" db="EMBL/GenBank/DDBJ databases">
        <title>Genome seq and assembly of Limnohabitants sp.</title>
        <authorList>
            <person name="Chhetri G."/>
        </authorList>
    </citation>
    <scope>NUCLEOTIDE SEQUENCE</scope>
    <source>
        <strain evidence="7">JUR4</strain>
    </source>
</reference>
<dbReference type="InterPro" id="IPR004183">
    <property type="entry name" value="Xdiol_dOase_suB"/>
</dbReference>
<comment type="similarity">
    <text evidence="2">Belongs to the DODA-type extradiol aromatic ring-opening dioxygenase family.</text>
</comment>
<dbReference type="InterPro" id="IPR014436">
    <property type="entry name" value="Extradiol_dOase_DODA"/>
</dbReference>
<dbReference type="GO" id="GO:0008270">
    <property type="term" value="F:zinc ion binding"/>
    <property type="evidence" value="ECO:0007669"/>
    <property type="project" value="InterPro"/>
</dbReference>
<dbReference type="GO" id="GO:0008198">
    <property type="term" value="F:ferrous iron binding"/>
    <property type="evidence" value="ECO:0007669"/>
    <property type="project" value="InterPro"/>
</dbReference>
<dbReference type="EMBL" id="JACYFT010000002">
    <property type="protein sequence ID" value="MBD8050770.1"/>
    <property type="molecule type" value="Genomic_DNA"/>
</dbReference>
<comment type="cofactor">
    <cofactor evidence="1">
        <name>Zn(2+)</name>
        <dbReference type="ChEBI" id="CHEBI:29105"/>
    </cofactor>
</comment>
<dbReference type="GO" id="GO:0016702">
    <property type="term" value="F:oxidoreductase activity, acting on single donors with incorporation of molecular oxygen, incorporation of two atoms of oxygen"/>
    <property type="evidence" value="ECO:0007669"/>
    <property type="project" value="UniProtKB-ARBA"/>
</dbReference>
<feature type="domain" description="Extradiol ring-cleavage dioxygenase class III enzyme subunit B" evidence="6">
    <location>
        <begin position="8"/>
        <end position="239"/>
    </location>
</feature>
<comment type="caution">
    <text evidence="7">The sequence shown here is derived from an EMBL/GenBank/DDBJ whole genome shotgun (WGS) entry which is preliminary data.</text>
</comment>
<dbReference type="RefSeq" id="WP_191819253.1">
    <property type="nucleotide sequence ID" value="NZ_JACYFT010000002.1"/>
</dbReference>
<evidence type="ECO:0000313" key="8">
    <source>
        <dbReference type="Proteomes" id="UP000647424"/>
    </source>
</evidence>
<keyword evidence="8" id="KW-1185">Reference proteome</keyword>
<dbReference type="PANTHER" id="PTHR30096:SF0">
    <property type="entry name" value="4,5-DOPA DIOXYGENASE EXTRADIOL-LIKE PROTEIN"/>
    <property type="match status" value="1"/>
</dbReference>
<dbReference type="Pfam" id="PF02900">
    <property type="entry name" value="LigB"/>
    <property type="match status" value="1"/>
</dbReference>
<dbReference type="PANTHER" id="PTHR30096">
    <property type="entry name" value="4,5-DOPA DIOXYGENASE EXTRADIOL-LIKE PROTEIN"/>
    <property type="match status" value="1"/>
</dbReference>
<dbReference type="CDD" id="cd07363">
    <property type="entry name" value="45_DOPA_Dioxygenase"/>
    <property type="match status" value="1"/>
</dbReference>
<evidence type="ECO:0000259" key="6">
    <source>
        <dbReference type="Pfam" id="PF02900"/>
    </source>
</evidence>
<keyword evidence="7" id="KW-0223">Dioxygenase</keyword>
<sequence>MAERLPVLFVSHGSPMFALNPGSTGPALQAWMQAHAPAERLRGIVVMSPHWMTQGIGVMTHPYPPTWHDFGGFPPALYELQYPAPGDPPLANRMLDLLNSAGWPAGADPERPFDHGAWVPLRYMAPLAQVPVVQLSLPAHATPADLYAIGQALAPLREQGILLVGSGSMTHNLYELRREDGPTEPYVTSFCSWVEDTLREGDLATLLDYRHRAPHAERAHPTDEHFRTIYFALGAAGWGQAGGPQPHYISHEVIYQSLAMDAFSLH</sequence>
<evidence type="ECO:0000256" key="4">
    <source>
        <dbReference type="ARBA" id="ARBA00022833"/>
    </source>
</evidence>
<evidence type="ECO:0000256" key="1">
    <source>
        <dbReference type="ARBA" id="ARBA00001947"/>
    </source>
</evidence>
<evidence type="ECO:0000256" key="3">
    <source>
        <dbReference type="ARBA" id="ARBA00022723"/>
    </source>
</evidence>
<evidence type="ECO:0000256" key="2">
    <source>
        <dbReference type="ARBA" id="ARBA00007581"/>
    </source>
</evidence>